<evidence type="ECO:0000313" key="2">
    <source>
        <dbReference type="EMBL" id="RWS14014.1"/>
    </source>
</evidence>
<evidence type="ECO:0008006" key="4">
    <source>
        <dbReference type="Google" id="ProtNLM"/>
    </source>
</evidence>
<feature type="transmembrane region" description="Helical" evidence="1">
    <location>
        <begin position="30"/>
        <end position="52"/>
    </location>
</feature>
<dbReference type="EMBL" id="NCKU01000822">
    <property type="protein sequence ID" value="RWS14014.1"/>
    <property type="molecule type" value="Genomic_DNA"/>
</dbReference>
<dbReference type="OrthoDB" id="6507268at2759"/>
<accession>A0A3S3P3G8</accession>
<organism evidence="2 3">
    <name type="scientific">Dinothrombium tinctorium</name>
    <dbReference type="NCBI Taxonomy" id="1965070"/>
    <lineage>
        <taxon>Eukaryota</taxon>
        <taxon>Metazoa</taxon>
        <taxon>Ecdysozoa</taxon>
        <taxon>Arthropoda</taxon>
        <taxon>Chelicerata</taxon>
        <taxon>Arachnida</taxon>
        <taxon>Acari</taxon>
        <taxon>Acariformes</taxon>
        <taxon>Trombidiformes</taxon>
        <taxon>Prostigmata</taxon>
        <taxon>Anystina</taxon>
        <taxon>Parasitengona</taxon>
        <taxon>Trombidioidea</taxon>
        <taxon>Trombidiidae</taxon>
        <taxon>Dinothrombium</taxon>
    </lineage>
</organism>
<dbReference type="InterPro" id="IPR028183">
    <property type="entry name" value="UQCC5"/>
</dbReference>
<dbReference type="PANTHER" id="PTHR35250">
    <property type="entry name" value="SMALL INTEGRAL MEMBRANE PROTEIN 4"/>
    <property type="match status" value="1"/>
</dbReference>
<keyword evidence="1" id="KW-0812">Transmembrane</keyword>
<reference evidence="2 3" key="1">
    <citation type="journal article" date="2018" name="Gigascience">
        <title>Genomes of trombidid mites reveal novel predicted allergens and laterally-transferred genes associated with secondary metabolism.</title>
        <authorList>
            <person name="Dong X."/>
            <person name="Chaisiri K."/>
            <person name="Xia D."/>
            <person name="Armstrong S.D."/>
            <person name="Fang Y."/>
            <person name="Donnelly M.J."/>
            <person name="Kadowaki T."/>
            <person name="McGarry J.W."/>
            <person name="Darby A.C."/>
            <person name="Makepeace B.L."/>
        </authorList>
    </citation>
    <scope>NUCLEOTIDE SEQUENCE [LARGE SCALE GENOMIC DNA]</scope>
    <source>
        <strain evidence="2">UoL-WK</strain>
    </source>
</reference>
<evidence type="ECO:0000256" key="1">
    <source>
        <dbReference type="SAM" id="Phobius"/>
    </source>
</evidence>
<dbReference type="AlphaFoldDB" id="A0A3S3P3G8"/>
<dbReference type="PANTHER" id="PTHR35250:SF1">
    <property type="entry name" value="UBIQUINOL-CYTOCHROME-C REDUCTASE COMPLEX ASSEMBLY FACTOR 5"/>
    <property type="match status" value="1"/>
</dbReference>
<protein>
    <recommendedName>
        <fullName evidence="4">Small integral membrane protein 4</fullName>
    </recommendedName>
</protein>
<dbReference type="Proteomes" id="UP000285301">
    <property type="component" value="Unassembled WGS sequence"/>
</dbReference>
<keyword evidence="1" id="KW-1133">Transmembrane helix</keyword>
<comment type="caution">
    <text evidence="2">The sequence shown here is derived from an EMBL/GenBank/DDBJ whole genome shotgun (WGS) entry which is preliminary data.</text>
</comment>
<sequence length="77" mass="9377">MDPFIEESIRKRQKQSLLKRIIAKWPLQRYLGVYAFLPLFVAFGASLEFLMINWTVNGTNFYKTYKKREIERRLKYL</sequence>
<keyword evidence="3" id="KW-1185">Reference proteome</keyword>
<gene>
    <name evidence="2" type="ORF">B4U79_11889</name>
</gene>
<name>A0A3S3P3G8_9ACAR</name>
<keyword evidence="1" id="KW-0472">Membrane</keyword>
<proteinExistence type="predicted"/>
<dbReference type="Pfam" id="PF15114">
    <property type="entry name" value="UPF0640"/>
    <property type="match status" value="1"/>
</dbReference>
<evidence type="ECO:0000313" key="3">
    <source>
        <dbReference type="Proteomes" id="UP000285301"/>
    </source>
</evidence>